<keyword evidence="1" id="KW-0812">Transmembrane</keyword>
<comment type="caution">
    <text evidence="2">The sequence shown here is derived from an EMBL/GenBank/DDBJ whole genome shotgun (WGS) entry which is preliminary data.</text>
</comment>
<feature type="transmembrane region" description="Helical" evidence="1">
    <location>
        <begin position="65"/>
        <end position="85"/>
    </location>
</feature>
<sequence>MLCALMNARTPAHCVHSRSRKAMSNEIERYLHIKAQIEQADRHVVNTLRQEHSTSRRLQMSTKRFWLCVTAPLFLAVLVALAGLIEPMRWIYYTSWGLIAVSYGALFAYPVLCIGRYRDSVRNVLAAPFAGLAGINIRTRLLIDEQFLPLLTSLSSHTLALGALELKNERSGFERRLRLVTGVLQSIGIAPGLLALSAGLVSLYKTLFGMGSFALYLDWVFTLAAVNLFLYLLCGYAQNVLTRDDRMIALTELAMERKKG</sequence>
<protein>
    <submittedName>
        <fullName evidence="2">Uncharacterized protein</fullName>
    </submittedName>
</protein>
<name>A0A0P9YMA2_PSESI</name>
<keyword evidence="1" id="KW-0472">Membrane</keyword>
<evidence type="ECO:0000313" key="2">
    <source>
        <dbReference type="EMBL" id="KPY46974.1"/>
    </source>
</evidence>
<evidence type="ECO:0000313" key="3">
    <source>
        <dbReference type="Proteomes" id="UP000050554"/>
    </source>
</evidence>
<organism evidence="2 3">
    <name type="scientific">Pseudomonas syringae pv. ribicola</name>
    <dbReference type="NCBI Taxonomy" id="55398"/>
    <lineage>
        <taxon>Bacteria</taxon>
        <taxon>Pseudomonadati</taxon>
        <taxon>Pseudomonadota</taxon>
        <taxon>Gammaproteobacteria</taxon>
        <taxon>Pseudomonadales</taxon>
        <taxon>Pseudomonadaceae</taxon>
        <taxon>Pseudomonas</taxon>
    </lineage>
</organism>
<feature type="transmembrane region" description="Helical" evidence="1">
    <location>
        <begin position="216"/>
        <end position="237"/>
    </location>
</feature>
<feature type="transmembrane region" description="Helical" evidence="1">
    <location>
        <begin position="178"/>
        <end position="204"/>
    </location>
</feature>
<evidence type="ECO:0000256" key="1">
    <source>
        <dbReference type="SAM" id="Phobius"/>
    </source>
</evidence>
<dbReference type="AlphaFoldDB" id="A0A0P9YMA2"/>
<gene>
    <name evidence="2" type="ORF">ALO47_03160</name>
</gene>
<reference evidence="2 3" key="1">
    <citation type="submission" date="2015-09" db="EMBL/GenBank/DDBJ databases">
        <title>Genome announcement of multiple Pseudomonas syringae strains.</title>
        <authorList>
            <person name="Thakur S."/>
            <person name="Wang P.W."/>
            <person name="Gong Y."/>
            <person name="Weir B.S."/>
            <person name="Guttman D.S."/>
        </authorList>
    </citation>
    <scope>NUCLEOTIDE SEQUENCE [LARGE SCALE GENOMIC DNA]</scope>
    <source>
        <strain evidence="2 3">ICMP3882</strain>
    </source>
</reference>
<dbReference type="Proteomes" id="UP000050554">
    <property type="component" value="Unassembled WGS sequence"/>
</dbReference>
<dbReference type="PATRIC" id="fig|55398.3.peg.3979"/>
<proteinExistence type="predicted"/>
<feature type="transmembrane region" description="Helical" evidence="1">
    <location>
        <begin position="91"/>
        <end position="112"/>
    </location>
</feature>
<dbReference type="EMBL" id="LJRF01000115">
    <property type="protein sequence ID" value="KPY46974.1"/>
    <property type="molecule type" value="Genomic_DNA"/>
</dbReference>
<accession>A0A0P9YMA2</accession>
<keyword evidence="1" id="KW-1133">Transmembrane helix</keyword>